<proteinExistence type="predicted"/>
<reference evidence="1" key="1">
    <citation type="submission" date="2021-06" db="EMBL/GenBank/DDBJ databases">
        <title>Parelaphostrongylus tenuis whole genome reference sequence.</title>
        <authorList>
            <person name="Garwood T.J."/>
            <person name="Larsen P.A."/>
            <person name="Fountain-Jones N.M."/>
            <person name="Garbe J.R."/>
            <person name="Macchietto M.G."/>
            <person name="Kania S.A."/>
            <person name="Gerhold R.W."/>
            <person name="Richards J.E."/>
            <person name="Wolf T.M."/>
        </authorList>
    </citation>
    <scope>NUCLEOTIDE SEQUENCE</scope>
    <source>
        <strain evidence="1">MNPRO001-30</strain>
        <tissue evidence="1">Meninges</tissue>
    </source>
</reference>
<protein>
    <submittedName>
        <fullName evidence="1">Uncharacterized protein</fullName>
    </submittedName>
</protein>
<keyword evidence="2" id="KW-1185">Reference proteome</keyword>
<accession>A0AAD5MEA7</accession>
<evidence type="ECO:0000313" key="2">
    <source>
        <dbReference type="Proteomes" id="UP001196413"/>
    </source>
</evidence>
<organism evidence="1 2">
    <name type="scientific">Parelaphostrongylus tenuis</name>
    <name type="common">Meningeal worm</name>
    <dbReference type="NCBI Taxonomy" id="148309"/>
    <lineage>
        <taxon>Eukaryota</taxon>
        <taxon>Metazoa</taxon>
        <taxon>Ecdysozoa</taxon>
        <taxon>Nematoda</taxon>
        <taxon>Chromadorea</taxon>
        <taxon>Rhabditida</taxon>
        <taxon>Rhabditina</taxon>
        <taxon>Rhabditomorpha</taxon>
        <taxon>Strongyloidea</taxon>
        <taxon>Metastrongylidae</taxon>
        <taxon>Parelaphostrongylus</taxon>
    </lineage>
</organism>
<gene>
    <name evidence="1" type="ORF">KIN20_012527</name>
</gene>
<name>A0AAD5MEA7_PARTN</name>
<sequence length="72" mass="8064">MDLVYIMTEGLANNQIRKTDIRKLDIGTLVSRGEKLPSRKVRGVGFVAHPSNTHLVDSYKILSLCLAILRLN</sequence>
<evidence type="ECO:0000313" key="1">
    <source>
        <dbReference type="EMBL" id="KAJ1355208.1"/>
    </source>
</evidence>
<comment type="caution">
    <text evidence="1">The sequence shown here is derived from an EMBL/GenBank/DDBJ whole genome shotgun (WGS) entry which is preliminary data.</text>
</comment>
<dbReference type="Proteomes" id="UP001196413">
    <property type="component" value="Unassembled WGS sequence"/>
</dbReference>
<dbReference type="EMBL" id="JAHQIW010002389">
    <property type="protein sequence ID" value="KAJ1355208.1"/>
    <property type="molecule type" value="Genomic_DNA"/>
</dbReference>
<dbReference type="AlphaFoldDB" id="A0AAD5MEA7"/>